<feature type="domain" description="Histidine kinase" evidence="4">
    <location>
        <begin position="189"/>
        <end position="397"/>
    </location>
</feature>
<gene>
    <name evidence="6" type="ORF">O6P33_05690</name>
</gene>
<dbReference type="InterPro" id="IPR035965">
    <property type="entry name" value="PAS-like_dom_sf"/>
</dbReference>
<dbReference type="RefSeq" id="WP_269819238.1">
    <property type="nucleotide sequence ID" value="NZ_CP114976.1"/>
</dbReference>
<dbReference type="InterPro" id="IPR036097">
    <property type="entry name" value="HisK_dim/P_sf"/>
</dbReference>
<evidence type="ECO:0000256" key="3">
    <source>
        <dbReference type="ARBA" id="ARBA00022553"/>
    </source>
</evidence>
<dbReference type="InterPro" id="IPR036890">
    <property type="entry name" value="HATPase_C_sf"/>
</dbReference>
<protein>
    <recommendedName>
        <fullName evidence="2">histidine kinase</fullName>
        <ecNumber evidence="2">2.7.13.3</ecNumber>
    </recommendedName>
</protein>
<dbReference type="SUPFAM" id="SSF55785">
    <property type="entry name" value="PYP-like sensor domain (PAS domain)"/>
    <property type="match status" value="1"/>
</dbReference>
<keyword evidence="6" id="KW-0067">ATP-binding</keyword>
<dbReference type="Gene3D" id="3.30.450.20">
    <property type="entry name" value="PAS domain"/>
    <property type="match status" value="1"/>
</dbReference>
<feature type="domain" description="PAS" evidence="5">
    <location>
        <begin position="74"/>
        <end position="110"/>
    </location>
</feature>
<evidence type="ECO:0000259" key="4">
    <source>
        <dbReference type="PROSITE" id="PS50109"/>
    </source>
</evidence>
<accession>A0AAE9VQA7</accession>
<dbReference type="GO" id="GO:0005524">
    <property type="term" value="F:ATP binding"/>
    <property type="evidence" value="ECO:0007669"/>
    <property type="project" value="UniProtKB-KW"/>
</dbReference>
<dbReference type="Pfam" id="PF13188">
    <property type="entry name" value="PAS_8"/>
    <property type="match status" value="1"/>
</dbReference>
<dbReference type="SMART" id="SM00388">
    <property type="entry name" value="HisKA"/>
    <property type="match status" value="1"/>
</dbReference>
<dbReference type="InterPro" id="IPR003594">
    <property type="entry name" value="HATPase_dom"/>
</dbReference>
<comment type="catalytic activity">
    <reaction evidence="1">
        <text>ATP + protein L-histidine = ADP + protein N-phospho-L-histidine.</text>
        <dbReference type="EC" id="2.7.13.3"/>
    </reaction>
</comment>
<evidence type="ECO:0000256" key="2">
    <source>
        <dbReference type="ARBA" id="ARBA00012438"/>
    </source>
</evidence>
<dbReference type="InterPro" id="IPR005467">
    <property type="entry name" value="His_kinase_dom"/>
</dbReference>
<sequence>MTASLTTQQSSLPSVADDAPAVAELQTQLEQFTRLSEQFAGSLQSMQTRYAQVQDELAQVSAQRLQELAEKERLAQRLQQILDVLPGAVVIVDGQGLIKEANPAATSLLGVPLVGELWREVIVQCFVYRADDGHEVSLHNGRRVSIALQALPDEPGQLIMLTDMTDTRRLQAELAQHERLSALGKMTAALAHQIRTPLSAAMLYASHLSENSLSPELQQRFAGRLQDRLHELERQVRDMLLFARGPLPREQRSSVAQLWQALQEAAQMHLREHHVRWQCDVPNAGQLGVLCNQDVLLGALLNLLHNSAQAATQPVAIKVHAYVRGNLLRIVVTDNGEGMSAELLEQVQESFFTRKSSGTGLGLMVVRAVAEAHQGRFVLRSKVGRGTSALVELPLLADFYAAAQTEAHAKSAAAGGEL</sequence>
<reference evidence="6 7" key="1">
    <citation type="submission" date="2022-12" db="EMBL/GenBank/DDBJ databases">
        <title>Coexistence and Characterization of a Novel Tigecycline Resistance gene tet(X) variant and blaNDM-1 in a Pseudomonas caeni Isolate of Chicken Origin.</title>
        <authorList>
            <person name="Lu X."/>
            <person name="Zhang L."/>
            <person name="Li R."/>
            <person name="Wang Z."/>
        </authorList>
    </citation>
    <scope>NUCLEOTIDE SEQUENCE [LARGE SCALE GENOMIC DNA]</scope>
    <source>
        <strain evidence="6 7">CE14</strain>
    </source>
</reference>
<dbReference type="InterPro" id="IPR004358">
    <property type="entry name" value="Sig_transdc_His_kin-like_C"/>
</dbReference>
<dbReference type="Pfam" id="PF02518">
    <property type="entry name" value="HATPase_c"/>
    <property type="match status" value="1"/>
</dbReference>
<evidence type="ECO:0000259" key="5">
    <source>
        <dbReference type="PROSITE" id="PS50112"/>
    </source>
</evidence>
<dbReference type="GO" id="GO:0000155">
    <property type="term" value="F:phosphorelay sensor kinase activity"/>
    <property type="evidence" value="ECO:0007669"/>
    <property type="project" value="InterPro"/>
</dbReference>
<keyword evidence="7" id="KW-1185">Reference proteome</keyword>
<dbReference type="SUPFAM" id="SSF47384">
    <property type="entry name" value="Homodimeric domain of signal transducing histidine kinase"/>
    <property type="match status" value="1"/>
</dbReference>
<dbReference type="PROSITE" id="PS50109">
    <property type="entry name" value="HIS_KIN"/>
    <property type="match status" value="1"/>
</dbReference>
<dbReference type="PROSITE" id="PS50112">
    <property type="entry name" value="PAS"/>
    <property type="match status" value="1"/>
</dbReference>
<dbReference type="KEGG" id="dce:O6P33_05690"/>
<proteinExistence type="predicted"/>
<evidence type="ECO:0000313" key="7">
    <source>
        <dbReference type="Proteomes" id="UP001212189"/>
    </source>
</evidence>
<dbReference type="EC" id="2.7.13.3" evidence="2"/>
<dbReference type="SMART" id="SM00091">
    <property type="entry name" value="PAS"/>
    <property type="match status" value="1"/>
</dbReference>
<organism evidence="6 7">
    <name type="scientific">Denitrificimonas caeni</name>
    <dbReference type="NCBI Taxonomy" id="521720"/>
    <lineage>
        <taxon>Bacteria</taxon>
        <taxon>Pseudomonadati</taxon>
        <taxon>Pseudomonadota</taxon>
        <taxon>Gammaproteobacteria</taxon>
        <taxon>Pseudomonadales</taxon>
        <taxon>Pseudomonadaceae</taxon>
        <taxon>Denitrificimonas</taxon>
    </lineage>
</organism>
<dbReference type="InterPro" id="IPR000014">
    <property type="entry name" value="PAS"/>
</dbReference>
<dbReference type="Proteomes" id="UP001212189">
    <property type="component" value="Chromosome"/>
</dbReference>
<evidence type="ECO:0000313" key="6">
    <source>
        <dbReference type="EMBL" id="WBE26316.1"/>
    </source>
</evidence>
<dbReference type="Pfam" id="PF00512">
    <property type="entry name" value="HisKA"/>
    <property type="match status" value="1"/>
</dbReference>
<evidence type="ECO:0000256" key="1">
    <source>
        <dbReference type="ARBA" id="ARBA00000085"/>
    </source>
</evidence>
<name>A0AAE9VQA7_9GAMM</name>
<dbReference type="PANTHER" id="PTHR43065:SF29">
    <property type="entry name" value="SENSOR PROTEIN KINASE FLES"/>
    <property type="match status" value="1"/>
</dbReference>
<dbReference type="SMART" id="SM00387">
    <property type="entry name" value="HATPase_c"/>
    <property type="match status" value="1"/>
</dbReference>
<dbReference type="PANTHER" id="PTHR43065">
    <property type="entry name" value="SENSOR HISTIDINE KINASE"/>
    <property type="match status" value="1"/>
</dbReference>
<dbReference type="Gene3D" id="1.10.287.130">
    <property type="match status" value="1"/>
</dbReference>
<keyword evidence="6" id="KW-0547">Nucleotide-binding</keyword>
<dbReference type="CDD" id="cd00130">
    <property type="entry name" value="PAS"/>
    <property type="match status" value="1"/>
</dbReference>
<dbReference type="InterPro" id="IPR003661">
    <property type="entry name" value="HisK_dim/P_dom"/>
</dbReference>
<dbReference type="SUPFAM" id="SSF55874">
    <property type="entry name" value="ATPase domain of HSP90 chaperone/DNA topoisomerase II/histidine kinase"/>
    <property type="match status" value="1"/>
</dbReference>
<dbReference type="Gene3D" id="3.30.565.10">
    <property type="entry name" value="Histidine kinase-like ATPase, C-terminal domain"/>
    <property type="match status" value="1"/>
</dbReference>
<keyword evidence="3" id="KW-0597">Phosphoprotein</keyword>
<dbReference type="EMBL" id="CP114976">
    <property type="protein sequence ID" value="WBE26316.1"/>
    <property type="molecule type" value="Genomic_DNA"/>
</dbReference>
<dbReference type="CDD" id="cd00082">
    <property type="entry name" value="HisKA"/>
    <property type="match status" value="1"/>
</dbReference>
<dbReference type="AlphaFoldDB" id="A0AAE9VQA7"/>
<dbReference type="PRINTS" id="PR00344">
    <property type="entry name" value="BCTRLSENSOR"/>
</dbReference>